<dbReference type="AlphaFoldDB" id="A0A1R1YLZ0"/>
<accession>A0A1R1YLZ0</accession>
<gene>
    <name evidence="1" type="ORF">AYI69_g2714</name>
</gene>
<dbReference type="Proteomes" id="UP000187429">
    <property type="component" value="Unassembled WGS sequence"/>
</dbReference>
<dbReference type="OrthoDB" id="10628242at2759"/>
<comment type="caution">
    <text evidence="1">The sequence shown here is derived from an EMBL/GenBank/DDBJ whole genome shotgun (WGS) entry which is preliminary data.</text>
</comment>
<proteinExistence type="predicted"/>
<protein>
    <submittedName>
        <fullName evidence="1">Uncharacterized protein</fullName>
    </submittedName>
</protein>
<name>A0A1R1YLZ0_9FUNG</name>
<evidence type="ECO:0000313" key="2">
    <source>
        <dbReference type="Proteomes" id="UP000187429"/>
    </source>
</evidence>
<keyword evidence="2" id="KW-1185">Reference proteome</keyword>
<organism evidence="1 2">
    <name type="scientific">Smittium culicis</name>
    <dbReference type="NCBI Taxonomy" id="133412"/>
    <lineage>
        <taxon>Eukaryota</taxon>
        <taxon>Fungi</taxon>
        <taxon>Fungi incertae sedis</taxon>
        <taxon>Zoopagomycota</taxon>
        <taxon>Kickxellomycotina</taxon>
        <taxon>Harpellomycetes</taxon>
        <taxon>Harpellales</taxon>
        <taxon>Legeriomycetaceae</taxon>
        <taxon>Smittium</taxon>
    </lineage>
</organism>
<evidence type="ECO:0000313" key="1">
    <source>
        <dbReference type="EMBL" id="OMJ27835.1"/>
    </source>
</evidence>
<dbReference type="EMBL" id="LSSM01000812">
    <property type="protein sequence ID" value="OMJ27835.1"/>
    <property type="molecule type" value="Genomic_DNA"/>
</dbReference>
<reference evidence="2" key="1">
    <citation type="submission" date="2017-01" db="EMBL/GenBank/DDBJ databases">
        <authorList>
            <person name="Wang Y."/>
            <person name="White M."/>
            <person name="Kvist S."/>
            <person name="Moncalvo J.-M."/>
        </authorList>
    </citation>
    <scope>NUCLEOTIDE SEQUENCE [LARGE SCALE GENOMIC DNA]</scope>
    <source>
        <strain evidence="2">ID-206-W2</strain>
    </source>
</reference>
<sequence>MIFSGGAARSLSQTVNNAGFVQKQIVVADELEVSYKPLIEHAGGADLGQSEKRAHKFRSFGVFDLVEREVVARDDVLATREIGPDQLGAFVLVVHLLQAGLVELQVAHQQLDLAHAPRISAQARIELLQIGLRKLAQTRRRVRPDSRAPYRC</sequence>